<protein>
    <submittedName>
        <fullName evidence="1">Glycosyltransferase family 1 protein</fullName>
    </submittedName>
</protein>
<dbReference type="PANTHER" id="PTHR48050">
    <property type="entry name" value="STEROL 3-BETA-GLUCOSYLTRANSFERASE"/>
    <property type="match status" value="1"/>
</dbReference>
<gene>
    <name evidence="1" type="ORF">J1C47_20020</name>
</gene>
<dbReference type="Gene3D" id="3.40.50.2000">
    <property type="entry name" value="Glycogen Phosphorylase B"/>
    <property type="match status" value="2"/>
</dbReference>
<keyword evidence="2" id="KW-1185">Reference proteome</keyword>
<dbReference type="SUPFAM" id="SSF53756">
    <property type="entry name" value="UDP-Glycosyltransferase/glycogen phosphorylase"/>
    <property type="match status" value="1"/>
</dbReference>
<dbReference type="PANTHER" id="PTHR48050:SF13">
    <property type="entry name" value="STEROL 3-BETA-GLUCOSYLTRANSFERASE UGT80A2"/>
    <property type="match status" value="1"/>
</dbReference>
<accession>A0ABS3J8E6</accession>
<dbReference type="InterPro" id="IPR050426">
    <property type="entry name" value="Glycosyltransferase_28"/>
</dbReference>
<dbReference type="CDD" id="cd03784">
    <property type="entry name" value="GT1_Gtf-like"/>
    <property type="match status" value="1"/>
</dbReference>
<organism evidence="1 2">
    <name type="scientific">Jiella sonneratiae</name>
    <dbReference type="NCBI Taxonomy" id="2816856"/>
    <lineage>
        <taxon>Bacteria</taxon>
        <taxon>Pseudomonadati</taxon>
        <taxon>Pseudomonadota</taxon>
        <taxon>Alphaproteobacteria</taxon>
        <taxon>Hyphomicrobiales</taxon>
        <taxon>Aurantimonadaceae</taxon>
        <taxon>Jiella</taxon>
    </lineage>
</organism>
<dbReference type="Proteomes" id="UP000664288">
    <property type="component" value="Unassembled WGS sequence"/>
</dbReference>
<dbReference type="Pfam" id="PF00201">
    <property type="entry name" value="UDPGT"/>
    <property type="match status" value="1"/>
</dbReference>
<reference evidence="1 2" key="1">
    <citation type="submission" date="2021-03" db="EMBL/GenBank/DDBJ databases">
        <title>Whole genome sequence of Jiella sp. MQZ13P-4.</title>
        <authorList>
            <person name="Tuo L."/>
        </authorList>
    </citation>
    <scope>NUCLEOTIDE SEQUENCE [LARGE SCALE GENOMIC DNA]</scope>
    <source>
        <strain evidence="1 2">MQZ13P-4</strain>
    </source>
</reference>
<evidence type="ECO:0000313" key="1">
    <source>
        <dbReference type="EMBL" id="MBO0905940.1"/>
    </source>
</evidence>
<dbReference type="RefSeq" id="WP_207352571.1">
    <property type="nucleotide sequence ID" value="NZ_JAFMPY010000028.1"/>
</dbReference>
<name>A0ABS3J8E6_9HYPH</name>
<dbReference type="InterPro" id="IPR002213">
    <property type="entry name" value="UDP_glucos_trans"/>
</dbReference>
<sequence length="432" mass="45904">MTAFALFCPPYYSHLRLFEALAEELISRGHAVNFIVNAGAAAMVGLSGPGILVHEVGRRSDEAMRRLVSRAGNGRNPLSILRTVRDSARLTDEFCRKAPALCRSLGIEAILGDQMEPAAGLVAAHLGLPHVSVAAALPVHDDPTVPLPFLDWPYDPSEAGLKRNRGGVMVARILLRRQNRTIARWAERFGLPPRHSLADCLSTTCQISQLTESFDFPRQASPRQATSIRHAVGPIRAAARGGGTLPIRRDPGRPLVFASFGTLQGHRLRLFRKIAEACRRVGADCVIAHCGALDAAAAATIDARLVTDFVPQQAMLAEADLCVTHAGINTVLDALAAGKPMLAIPMAFDQPGIAARIVHHGVGLRPARGHLSVASLADCLERLLQTPSFTANARRIGADIRDSGGVRQAADLIEATAAAGGSPGGREGRLNG</sequence>
<evidence type="ECO:0000313" key="2">
    <source>
        <dbReference type="Proteomes" id="UP000664288"/>
    </source>
</evidence>
<proteinExistence type="predicted"/>
<dbReference type="EMBL" id="JAFMPY010000028">
    <property type="protein sequence ID" value="MBO0905940.1"/>
    <property type="molecule type" value="Genomic_DNA"/>
</dbReference>
<comment type="caution">
    <text evidence="1">The sequence shown here is derived from an EMBL/GenBank/DDBJ whole genome shotgun (WGS) entry which is preliminary data.</text>
</comment>